<evidence type="ECO:0000313" key="3">
    <source>
        <dbReference type="Proteomes" id="UP001139971"/>
    </source>
</evidence>
<dbReference type="GO" id="GO:0004435">
    <property type="term" value="F:phosphatidylinositol-4,5-bisphosphate phospholipase C activity"/>
    <property type="evidence" value="ECO:0007669"/>
    <property type="project" value="UniProtKB-EC"/>
</dbReference>
<keyword evidence="2" id="KW-0378">Hydrolase</keyword>
<dbReference type="InterPro" id="IPR032075">
    <property type="entry name" value="PI-PLC-C1"/>
</dbReference>
<reference evidence="2" key="1">
    <citation type="submission" date="2023-02" db="EMBL/GenBank/DDBJ databases">
        <title>Tahibacter soli sp. nov. isolated from soil.</title>
        <authorList>
            <person name="Baek J.H."/>
            <person name="Lee J.K."/>
            <person name="Choi D.G."/>
            <person name="Jeon C.O."/>
        </authorList>
    </citation>
    <scope>NUCLEOTIDE SEQUENCE</scope>
    <source>
        <strain evidence="2">BL</strain>
    </source>
</reference>
<dbReference type="RefSeq" id="WP_263542623.1">
    <property type="nucleotide sequence ID" value="NZ_JAOVZO020000023.1"/>
</dbReference>
<evidence type="ECO:0000313" key="2">
    <source>
        <dbReference type="EMBL" id="MDC8016089.1"/>
    </source>
</evidence>
<protein>
    <submittedName>
        <fullName evidence="2">Ca2+-dependent phosphoinositide-specific phospholipase C</fullName>
        <ecNumber evidence="2">3.1.4.11</ecNumber>
    </submittedName>
</protein>
<feature type="signal peptide" evidence="1">
    <location>
        <begin position="1"/>
        <end position="38"/>
    </location>
</feature>
<name>A0A9X3YPN6_9GAMM</name>
<accession>A0A9X3YPN6</accession>
<comment type="caution">
    <text evidence="2">The sequence shown here is derived from an EMBL/GenBank/DDBJ whole genome shotgun (WGS) entry which is preliminary data.</text>
</comment>
<dbReference type="AlphaFoldDB" id="A0A9X3YPN6"/>
<keyword evidence="3" id="KW-1185">Reference proteome</keyword>
<dbReference type="InterPro" id="IPR017946">
    <property type="entry name" value="PLC-like_Pdiesterase_TIM-brl"/>
</dbReference>
<organism evidence="2 3">
    <name type="scientific">Tahibacter soli</name>
    <dbReference type="NCBI Taxonomy" id="2983605"/>
    <lineage>
        <taxon>Bacteria</taxon>
        <taxon>Pseudomonadati</taxon>
        <taxon>Pseudomonadota</taxon>
        <taxon>Gammaproteobacteria</taxon>
        <taxon>Lysobacterales</taxon>
        <taxon>Rhodanobacteraceae</taxon>
        <taxon>Tahibacter</taxon>
    </lineage>
</organism>
<proteinExistence type="predicted"/>
<keyword evidence="1" id="KW-0732">Signal</keyword>
<feature type="chain" id="PRO_5040732479" evidence="1">
    <location>
        <begin position="39"/>
        <end position="344"/>
    </location>
</feature>
<dbReference type="SUPFAM" id="SSF51695">
    <property type="entry name" value="PLC-like phosphodiesterases"/>
    <property type="match status" value="1"/>
</dbReference>
<dbReference type="Pfam" id="PF16670">
    <property type="entry name" value="PI-PLC-C1"/>
    <property type="match status" value="1"/>
</dbReference>
<dbReference type="Proteomes" id="UP001139971">
    <property type="component" value="Unassembled WGS sequence"/>
</dbReference>
<dbReference type="EC" id="3.1.4.11" evidence="2"/>
<dbReference type="GO" id="GO:0006629">
    <property type="term" value="P:lipid metabolic process"/>
    <property type="evidence" value="ECO:0007669"/>
    <property type="project" value="InterPro"/>
</dbReference>
<evidence type="ECO:0000256" key="1">
    <source>
        <dbReference type="SAM" id="SignalP"/>
    </source>
</evidence>
<dbReference type="Gene3D" id="3.20.20.190">
    <property type="entry name" value="Phosphatidylinositol (PI) phosphodiesterase"/>
    <property type="match status" value="1"/>
</dbReference>
<dbReference type="EMBL" id="JAOVZO020000023">
    <property type="protein sequence ID" value="MDC8016089.1"/>
    <property type="molecule type" value="Genomic_DNA"/>
</dbReference>
<gene>
    <name evidence="2" type="ORF">OD750_026485</name>
</gene>
<sequence length="344" mass="37123">MRIRIFEGAFARVRSSFKPLLATLAASASLAVSAGAAAQSCTQSAATGASTYQAVFQPTCHNCYEIGVAKAMGANTFKQVLDQVLNVEIDIWDTRDAVTGGVPREWYVRHNPGTLFQSGNDNNCTGNGKGTNDLGACLDDIRTWSDAHPGHYPITLFLDKKQAWSPASQGRRPADLDRLVESSLGQKLYKPAEFKGAHATLREAAKTGAWPSRDALKGRVLIALTGGQTGKHNQTQNEYVQDRRDNAALFMAVDTDETKDIEGTPQGFNATTASYLVFYNIKAGGSRTSLGKKTRANNYVSRLWDGDNDNPCSILDACINDNALKKWNKGACNGLSTGVLTPKP</sequence>